<dbReference type="EMBL" id="CP049888">
    <property type="protein sequence ID" value="QIL50667.1"/>
    <property type="molecule type" value="Genomic_DNA"/>
</dbReference>
<evidence type="ECO:0000313" key="10">
    <source>
        <dbReference type="EMBL" id="QIL50667.1"/>
    </source>
</evidence>
<dbReference type="PANTHER" id="PTHR42718:SF9">
    <property type="entry name" value="MAJOR FACILITATOR SUPERFAMILY MULTIDRUG TRANSPORTER MFSC"/>
    <property type="match status" value="1"/>
</dbReference>
<feature type="transmembrane region" description="Helical" evidence="8">
    <location>
        <begin position="361"/>
        <end position="383"/>
    </location>
</feature>
<feature type="transmembrane region" description="Helical" evidence="8">
    <location>
        <begin position="200"/>
        <end position="218"/>
    </location>
</feature>
<feature type="transmembrane region" description="Helical" evidence="8">
    <location>
        <begin position="436"/>
        <end position="455"/>
    </location>
</feature>
<protein>
    <submittedName>
        <fullName evidence="10">Multidrug efflux MFS transporter</fullName>
    </submittedName>
</protein>
<dbReference type="GO" id="GO:0022857">
    <property type="term" value="F:transmembrane transporter activity"/>
    <property type="evidence" value="ECO:0007669"/>
    <property type="project" value="InterPro"/>
</dbReference>
<reference evidence="10 11" key="1">
    <citation type="submission" date="2020-03" db="EMBL/GenBank/DDBJ databases">
        <title>Weissella sp. nov., isolated from Cybister lewisianus.</title>
        <authorList>
            <person name="Hyun D.-W."/>
            <person name="Bae J.-W."/>
        </authorList>
    </citation>
    <scope>NUCLEOTIDE SEQUENCE [LARGE SCALE GENOMIC DNA]</scope>
    <source>
        <strain evidence="10 11">HDW19</strain>
    </source>
</reference>
<dbReference type="InterPro" id="IPR011701">
    <property type="entry name" value="MFS"/>
</dbReference>
<keyword evidence="3" id="KW-0813">Transport</keyword>
<sequence length="465" mass="50615">MNHPNQKMSTRDILSIIAAAIMAFIGVLIETSMNVTFPTLISQFKVDLSMVQWVTTGYLLVVSLVIVCSSYIKGRFKERNIFMAGVLFSIIGDLACALAPGFSILLIGRLIQAIGTGIVLPLLFNIILERAPMAKRGVFMGMGGLIVSMAPALGPTFGGIVVNFTSWRYIFWFVLPLMIIGFVLGFAIEQITPLVKQKFDWIRLLLLTIMFTSLTLGFNTVGQSGWLNGKLGLCLIITALAVGIFIAVSNRSKRVLINISIFKNPVFTLALIAYVLIQFSNIGVNFVLPNYAQIAGHATAMIGGMILLPGSLISGLLNPVWGRMYDNLGAKKPILIGNSIFFIAIIIFAVFSLKLSPMMILVYYLIFAIGVTMSFANTMTYALTITGSEKEADANAIFNTLQQFGGSIGTVIASSFLASGAGHSPAAVMQSGTQHVFIFFGILIFINFFLYNFTFKLGHKLMPNL</sequence>
<feature type="transmembrane region" description="Helical" evidence="8">
    <location>
        <begin position="50"/>
        <end position="72"/>
    </location>
</feature>
<dbReference type="PANTHER" id="PTHR42718">
    <property type="entry name" value="MAJOR FACILITATOR SUPERFAMILY MULTIDRUG TRANSPORTER MFSC"/>
    <property type="match status" value="1"/>
</dbReference>
<feature type="transmembrane region" description="Helical" evidence="8">
    <location>
        <begin position="404"/>
        <end position="424"/>
    </location>
</feature>
<dbReference type="InterPro" id="IPR004638">
    <property type="entry name" value="EmrB-like"/>
</dbReference>
<feature type="transmembrane region" description="Helical" evidence="8">
    <location>
        <begin position="81"/>
        <end position="104"/>
    </location>
</feature>
<evidence type="ECO:0000256" key="3">
    <source>
        <dbReference type="ARBA" id="ARBA00022448"/>
    </source>
</evidence>
<evidence type="ECO:0000256" key="2">
    <source>
        <dbReference type="ARBA" id="ARBA00008537"/>
    </source>
</evidence>
<feature type="transmembrane region" description="Helical" evidence="8">
    <location>
        <begin position="12"/>
        <end position="30"/>
    </location>
</feature>
<evidence type="ECO:0000256" key="6">
    <source>
        <dbReference type="ARBA" id="ARBA00022989"/>
    </source>
</evidence>
<dbReference type="RefSeq" id="WP_166010493.1">
    <property type="nucleotide sequence ID" value="NZ_CP049888.1"/>
</dbReference>
<dbReference type="InterPro" id="IPR036259">
    <property type="entry name" value="MFS_trans_sf"/>
</dbReference>
<organism evidence="10 11">
    <name type="scientific">Weissella coleopterorum</name>
    <dbReference type="NCBI Taxonomy" id="2714949"/>
    <lineage>
        <taxon>Bacteria</taxon>
        <taxon>Bacillati</taxon>
        <taxon>Bacillota</taxon>
        <taxon>Bacilli</taxon>
        <taxon>Lactobacillales</taxon>
        <taxon>Lactobacillaceae</taxon>
        <taxon>Weissella</taxon>
    </lineage>
</organism>
<evidence type="ECO:0000256" key="8">
    <source>
        <dbReference type="SAM" id="Phobius"/>
    </source>
</evidence>
<evidence type="ECO:0000256" key="1">
    <source>
        <dbReference type="ARBA" id="ARBA00004651"/>
    </source>
</evidence>
<dbReference type="Pfam" id="PF07690">
    <property type="entry name" value="MFS_1"/>
    <property type="match status" value="1"/>
</dbReference>
<keyword evidence="7 8" id="KW-0472">Membrane</keyword>
<keyword evidence="4" id="KW-1003">Cell membrane</keyword>
<proteinExistence type="inferred from homology"/>
<feature type="domain" description="Major facilitator superfamily (MFS) profile" evidence="9">
    <location>
        <begin position="15"/>
        <end position="459"/>
    </location>
</feature>
<dbReference type="GO" id="GO:0005886">
    <property type="term" value="C:plasma membrane"/>
    <property type="evidence" value="ECO:0007669"/>
    <property type="project" value="UniProtKB-SubCell"/>
</dbReference>
<feature type="transmembrane region" description="Helical" evidence="8">
    <location>
        <begin position="297"/>
        <end position="321"/>
    </location>
</feature>
<comment type="similarity">
    <text evidence="2">Belongs to the major facilitator superfamily. EmrB family.</text>
</comment>
<evidence type="ECO:0000256" key="7">
    <source>
        <dbReference type="ARBA" id="ARBA00023136"/>
    </source>
</evidence>
<feature type="transmembrane region" description="Helical" evidence="8">
    <location>
        <begin position="137"/>
        <end position="157"/>
    </location>
</feature>
<dbReference type="Gene3D" id="1.20.1250.20">
    <property type="entry name" value="MFS general substrate transporter like domains"/>
    <property type="match status" value="2"/>
</dbReference>
<dbReference type="NCBIfam" id="TIGR00711">
    <property type="entry name" value="efflux_EmrB"/>
    <property type="match status" value="1"/>
</dbReference>
<keyword evidence="5 8" id="KW-0812">Transmembrane</keyword>
<feature type="transmembrane region" description="Helical" evidence="8">
    <location>
        <begin position="255"/>
        <end position="277"/>
    </location>
</feature>
<accession>A0A6G8B0A1</accession>
<evidence type="ECO:0000313" key="11">
    <source>
        <dbReference type="Proteomes" id="UP000500741"/>
    </source>
</evidence>
<feature type="transmembrane region" description="Helical" evidence="8">
    <location>
        <begin position="333"/>
        <end position="355"/>
    </location>
</feature>
<feature type="transmembrane region" description="Helical" evidence="8">
    <location>
        <begin position="230"/>
        <end position="248"/>
    </location>
</feature>
<keyword evidence="11" id="KW-1185">Reference proteome</keyword>
<dbReference type="SUPFAM" id="SSF103473">
    <property type="entry name" value="MFS general substrate transporter"/>
    <property type="match status" value="1"/>
</dbReference>
<dbReference type="AlphaFoldDB" id="A0A6G8B0A1"/>
<feature type="transmembrane region" description="Helical" evidence="8">
    <location>
        <begin position="169"/>
        <end position="188"/>
    </location>
</feature>
<keyword evidence="6 8" id="KW-1133">Transmembrane helix</keyword>
<name>A0A6G8B0A1_9LACO</name>
<feature type="transmembrane region" description="Helical" evidence="8">
    <location>
        <begin position="110"/>
        <end position="128"/>
    </location>
</feature>
<dbReference type="InterPro" id="IPR020846">
    <property type="entry name" value="MFS_dom"/>
</dbReference>
<dbReference type="PRINTS" id="PR01036">
    <property type="entry name" value="TCRTETB"/>
</dbReference>
<evidence type="ECO:0000256" key="4">
    <source>
        <dbReference type="ARBA" id="ARBA00022475"/>
    </source>
</evidence>
<dbReference type="PROSITE" id="PS50850">
    <property type="entry name" value="MFS"/>
    <property type="match status" value="1"/>
</dbReference>
<gene>
    <name evidence="10" type="ORF">G7084_04665</name>
</gene>
<comment type="subcellular location">
    <subcellularLocation>
        <location evidence="1">Cell membrane</location>
        <topology evidence="1">Multi-pass membrane protein</topology>
    </subcellularLocation>
</comment>
<dbReference type="KEGG" id="wco:G7084_04665"/>
<evidence type="ECO:0000259" key="9">
    <source>
        <dbReference type="PROSITE" id="PS50850"/>
    </source>
</evidence>
<evidence type="ECO:0000256" key="5">
    <source>
        <dbReference type="ARBA" id="ARBA00022692"/>
    </source>
</evidence>
<dbReference type="Proteomes" id="UP000500741">
    <property type="component" value="Chromosome"/>
</dbReference>